<keyword evidence="2 4" id="KW-0479">Metal-binding</keyword>
<dbReference type="InterPro" id="IPR036909">
    <property type="entry name" value="Cyt_c-like_dom_sf"/>
</dbReference>
<gene>
    <name evidence="7" type="ORF">DFQ04_2475</name>
</gene>
<feature type="domain" description="Cytochrome c" evidence="6">
    <location>
        <begin position="48"/>
        <end position="158"/>
    </location>
</feature>
<evidence type="ECO:0000313" key="7">
    <source>
        <dbReference type="EMBL" id="TDQ16357.1"/>
    </source>
</evidence>
<sequence length="328" mass="35907">MKKVFKILFWVVGIVALLVVAFVIYVSLSWDKKFEAEYPQIQSTTDSAAIARGKYLVYGPAHCVACHVPNDQFEAVDRGEQLPLIGGGLISFEIGNFRTKNLTPDVETGIGGLSDQEIARIMRNSVGHDGRLIFPFMPFQDMCDADLAAIISFLRSQPPVKNKVEPTDYTFLGKAVIALGLIKPVGPTSTPAANVSIDSTAVYGEYLVYSVANCVGCHSPRDLTNGDFIGPKLSGGMAMLEPNQHTYVSPNLTPDPATGVMASWTEEAFISRMKAGRVVEGSPMPWGNFAQMNELELKAIYRYLMTLDPVKNRVERTDYGPGEYPPSE</sequence>
<accession>A0A4R6T3X0</accession>
<feature type="transmembrane region" description="Helical" evidence="5">
    <location>
        <begin position="7"/>
        <end position="30"/>
    </location>
</feature>
<keyword evidence="5" id="KW-1133">Transmembrane helix</keyword>
<comment type="caution">
    <text evidence="7">The sequence shown here is derived from an EMBL/GenBank/DDBJ whole genome shotgun (WGS) entry which is preliminary data.</text>
</comment>
<dbReference type="InterPro" id="IPR051459">
    <property type="entry name" value="Cytochrome_c-type_DH"/>
</dbReference>
<dbReference type="AlphaFoldDB" id="A0A4R6T3X0"/>
<dbReference type="PANTHER" id="PTHR35008:SF8">
    <property type="entry name" value="ALCOHOL DEHYDROGENASE CYTOCHROME C SUBUNIT"/>
    <property type="match status" value="1"/>
</dbReference>
<reference evidence="7 8" key="1">
    <citation type="submission" date="2019-03" db="EMBL/GenBank/DDBJ databases">
        <title>Genomic Encyclopedia of Type Strains, Phase III (KMG-III): the genomes of soil and plant-associated and newly described type strains.</title>
        <authorList>
            <person name="Whitman W."/>
        </authorList>
    </citation>
    <scope>NUCLEOTIDE SEQUENCE [LARGE SCALE GENOMIC DNA]</scope>
    <source>
        <strain evidence="7 8">CECT 8446</strain>
    </source>
</reference>
<keyword evidence="3 4" id="KW-0408">Iron</keyword>
<keyword evidence="1 4" id="KW-0349">Heme</keyword>
<proteinExistence type="predicted"/>
<dbReference type="GO" id="GO:0046872">
    <property type="term" value="F:metal ion binding"/>
    <property type="evidence" value="ECO:0007669"/>
    <property type="project" value="UniProtKB-KW"/>
</dbReference>
<evidence type="ECO:0000256" key="1">
    <source>
        <dbReference type="ARBA" id="ARBA00022617"/>
    </source>
</evidence>
<dbReference type="SUPFAM" id="SSF46626">
    <property type="entry name" value="Cytochrome c"/>
    <property type="match status" value="2"/>
</dbReference>
<keyword evidence="8" id="KW-1185">Reference proteome</keyword>
<evidence type="ECO:0000313" key="8">
    <source>
        <dbReference type="Proteomes" id="UP000294535"/>
    </source>
</evidence>
<name>A0A4R6T3X0_9BACT</name>
<protein>
    <submittedName>
        <fullName evidence="7">Mono/diheme cytochrome c family protein</fullName>
    </submittedName>
</protein>
<evidence type="ECO:0000256" key="3">
    <source>
        <dbReference type="ARBA" id="ARBA00023004"/>
    </source>
</evidence>
<keyword evidence="5" id="KW-0812">Transmembrane</keyword>
<dbReference type="Proteomes" id="UP000294535">
    <property type="component" value="Unassembled WGS sequence"/>
</dbReference>
<evidence type="ECO:0000256" key="5">
    <source>
        <dbReference type="SAM" id="Phobius"/>
    </source>
</evidence>
<feature type="domain" description="Cytochrome c" evidence="6">
    <location>
        <begin position="199"/>
        <end position="308"/>
    </location>
</feature>
<dbReference type="PANTHER" id="PTHR35008">
    <property type="entry name" value="BLL4482 PROTEIN-RELATED"/>
    <property type="match status" value="1"/>
</dbReference>
<dbReference type="PROSITE" id="PS51007">
    <property type="entry name" value="CYTC"/>
    <property type="match status" value="2"/>
</dbReference>
<dbReference type="EMBL" id="SNYF01000007">
    <property type="protein sequence ID" value="TDQ16357.1"/>
    <property type="molecule type" value="Genomic_DNA"/>
</dbReference>
<organism evidence="7 8">
    <name type="scientific">Algoriphagus boseongensis</name>
    <dbReference type="NCBI Taxonomy" id="1442587"/>
    <lineage>
        <taxon>Bacteria</taxon>
        <taxon>Pseudomonadati</taxon>
        <taxon>Bacteroidota</taxon>
        <taxon>Cytophagia</taxon>
        <taxon>Cytophagales</taxon>
        <taxon>Cyclobacteriaceae</taxon>
        <taxon>Algoriphagus</taxon>
    </lineage>
</organism>
<evidence type="ECO:0000256" key="4">
    <source>
        <dbReference type="PROSITE-ProRule" id="PRU00433"/>
    </source>
</evidence>
<dbReference type="InterPro" id="IPR009056">
    <property type="entry name" value="Cyt_c-like_dom"/>
</dbReference>
<dbReference type="GO" id="GO:0020037">
    <property type="term" value="F:heme binding"/>
    <property type="evidence" value="ECO:0007669"/>
    <property type="project" value="InterPro"/>
</dbReference>
<dbReference type="OrthoDB" id="9809720at2"/>
<evidence type="ECO:0000259" key="6">
    <source>
        <dbReference type="PROSITE" id="PS51007"/>
    </source>
</evidence>
<evidence type="ECO:0000256" key="2">
    <source>
        <dbReference type="ARBA" id="ARBA00022723"/>
    </source>
</evidence>
<dbReference type="GO" id="GO:0009055">
    <property type="term" value="F:electron transfer activity"/>
    <property type="evidence" value="ECO:0007669"/>
    <property type="project" value="InterPro"/>
</dbReference>
<keyword evidence="5" id="KW-0472">Membrane</keyword>
<dbReference type="Gene3D" id="1.10.760.10">
    <property type="entry name" value="Cytochrome c-like domain"/>
    <property type="match status" value="2"/>
</dbReference>
<dbReference type="RefSeq" id="WP_133556227.1">
    <property type="nucleotide sequence ID" value="NZ_SNYF01000007.1"/>
</dbReference>